<dbReference type="OMA" id="TYEIHTG"/>
<dbReference type="InterPro" id="IPR013083">
    <property type="entry name" value="Znf_RING/FYVE/PHD"/>
</dbReference>
<dbReference type="Gene3D" id="3.30.40.10">
    <property type="entry name" value="Zinc/RING finger domain, C3HC4 (zinc finger)"/>
    <property type="match status" value="1"/>
</dbReference>
<feature type="compositionally biased region" description="Polar residues" evidence="2">
    <location>
        <begin position="36"/>
        <end position="45"/>
    </location>
</feature>
<evidence type="ECO:0000313" key="4">
    <source>
        <dbReference type="EMBL" id="CUG91840.1"/>
    </source>
</evidence>
<organism evidence="4 5">
    <name type="scientific">Bodo saltans</name>
    <name type="common">Flagellated protozoan</name>
    <dbReference type="NCBI Taxonomy" id="75058"/>
    <lineage>
        <taxon>Eukaryota</taxon>
        <taxon>Discoba</taxon>
        <taxon>Euglenozoa</taxon>
        <taxon>Kinetoplastea</taxon>
        <taxon>Metakinetoplastina</taxon>
        <taxon>Eubodonida</taxon>
        <taxon>Bodonidae</taxon>
        <taxon>Bodo</taxon>
    </lineage>
</organism>
<protein>
    <submittedName>
        <fullName evidence="4">Zinc finger protein, putative</fullName>
    </submittedName>
</protein>
<dbReference type="EMBL" id="CYKH01001975">
    <property type="protein sequence ID" value="CUG91840.1"/>
    <property type="molecule type" value="Genomic_DNA"/>
</dbReference>
<dbReference type="GO" id="GO:0016567">
    <property type="term" value="P:protein ubiquitination"/>
    <property type="evidence" value="ECO:0007669"/>
    <property type="project" value="TreeGrafter"/>
</dbReference>
<dbReference type="SMART" id="SM00184">
    <property type="entry name" value="RING"/>
    <property type="match status" value="1"/>
</dbReference>
<sequence>MGGSSSREHRRNNPPVVRNQHQSPPQRQANPMPPHLQTQFRSRPNQGPPPSALPPGGMSPASRNAIQEGKKVKTLATVEPTSVHFEPELQLLTFRLTSDVTTFTWYEVHTGVRETIKGNKVVYTPNKPKAAPQRMRLDGLQDDAELAVQLELTGMSDQELKYTPLYPKQRPCVLVIGYTDEDGRESMEHKGNKVVYTPNKPKAAPQRMRLDGLQDDAELAVQLELTGMSDQELKYTPLYPKQRPCVLVIGYTDEDGRESMEHTSVDLNATATRRVTGQIVETDGACYSAESVFGGDHEVVAGAVVEGDANGGTSPATGGIVEGDDEDDKLCVICLTNDKDTAVIPCRHLCLCKECAGTLMQHTPKCPVCRGPISQLLHMGE</sequence>
<dbReference type="PROSITE" id="PS50089">
    <property type="entry name" value="ZF_RING_2"/>
    <property type="match status" value="1"/>
</dbReference>
<feature type="region of interest" description="Disordered" evidence="2">
    <location>
        <begin position="1"/>
        <end position="63"/>
    </location>
</feature>
<feature type="compositionally biased region" description="Polar residues" evidence="2">
    <location>
        <begin position="19"/>
        <end position="29"/>
    </location>
</feature>
<accession>A0A0S4JNW6</accession>
<dbReference type="Proteomes" id="UP000051952">
    <property type="component" value="Unassembled WGS sequence"/>
</dbReference>
<gene>
    <name evidence="4" type="ORF">BSAL_34395</name>
</gene>
<reference evidence="5" key="1">
    <citation type="submission" date="2015-09" db="EMBL/GenBank/DDBJ databases">
        <authorList>
            <consortium name="Pathogen Informatics"/>
        </authorList>
    </citation>
    <scope>NUCLEOTIDE SEQUENCE [LARGE SCALE GENOMIC DNA]</scope>
    <source>
        <strain evidence="5">Lake Konstanz</strain>
    </source>
</reference>
<dbReference type="GO" id="GO:0061630">
    <property type="term" value="F:ubiquitin protein ligase activity"/>
    <property type="evidence" value="ECO:0007669"/>
    <property type="project" value="UniProtKB-EC"/>
</dbReference>
<dbReference type="Pfam" id="PF13920">
    <property type="entry name" value="zf-C3HC4_3"/>
    <property type="match status" value="1"/>
</dbReference>
<dbReference type="GO" id="GO:0008270">
    <property type="term" value="F:zinc ion binding"/>
    <property type="evidence" value="ECO:0007669"/>
    <property type="project" value="UniProtKB-KW"/>
</dbReference>
<evidence type="ECO:0000256" key="2">
    <source>
        <dbReference type="SAM" id="MobiDB-lite"/>
    </source>
</evidence>
<dbReference type="InterPro" id="IPR045194">
    <property type="entry name" value="MGRN1/RNF157-like"/>
</dbReference>
<evidence type="ECO:0000313" key="5">
    <source>
        <dbReference type="Proteomes" id="UP000051952"/>
    </source>
</evidence>
<dbReference type="PANTHER" id="PTHR22996:SF3">
    <property type="entry name" value="RING-TYPE E3 UBIQUITIN TRANSFERASE"/>
    <property type="match status" value="1"/>
</dbReference>
<evidence type="ECO:0000259" key="3">
    <source>
        <dbReference type="PROSITE" id="PS50089"/>
    </source>
</evidence>
<dbReference type="OrthoDB" id="1711136at2759"/>
<keyword evidence="1" id="KW-0479">Metal-binding</keyword>
<keyword evidence="1" id="KW-0862">Zinc</keyword>
<proteinExistence type="predicted"/>
<keyword evidence="1" id="KW-0863">Zinc-finger</keyword>
<evidence type="ECO:0000256" key="1">
    <source>
        <dbReference type="PROSITE-ProRule" id="PRU00175"/>
    </source>
</evidence>
<dbReference type="InterPro" id="IPR001841">
    <property type="entry name" value="Znf_RING"/>
</dbReference>
<name>A0A0S4JNW6_BODSA</name>
<feature type="domain" description="RING-type" evidence="3">
    <location>
        <begin position="331"/>
        <end position="370"/>
    </location>
</feature>
<dbReference type="SUPFAM" id="SSF57850">
    <property type="entry name" value="RING/U-box"/>
    <property type="match status" value="1"/>
</dbReference>
<dbReference type="PANTHER" id="PTHR22996">
    <property type="entry name" value="MAHOGUNIN"/>
    <property type="match status" value="1"/>
</dbReference>
<keyword evidence="5" id="KW-1185">Reference proteome</keyword>
<dbReference type="AlphaFoldDB" id="A0A0S4JNW6"/>
<dbReference type="VEuPathDB" id="TriTrypDB:BSAL_34395"/>